<proteinExistence type="predicted"/>
<sequence length="57" mass="6723">MDYIDDSKAYNDFYDFLTESFDATHEDAEELMYELTAHIKNSDNIEEVISLRSLIQL</sequence>
<reference evidence="1 2" key="1">
    <citation type="submission" date="2019-12" db="EMBL/GenBank/DDBJ databases">
        <title>Genome sequenceing of Clostridium bovifaecis.</title>
        <authorList>
            <person name="Yao Y."/>
        </authorList>
    </citation>
    <scope>NUCLEOTIDE SEQUENCE [LARGE SCALE GENOMIC DNA]</scope>
    <source>
        <strain evidence="1 2">BXX</strain>
    </source>
</reference>
<evidence type="ECO:0000313" key="2">
    <source>
        <dbReference type="Proteomes" id="UP000422764"/>
    </source>
</evidence>
<gene>
    <name evidence="1" type="ORF">GOM49_04180</name>
</gene>
<accession>A0A6I6F1Z7</accession>
<name>A0A6I6F1Z7_9CLOT</name>
<dbReference type="AlphaFoldDB" id="A0A6I6F1Z7"/>
<keyword evidence="2" id="KW-1185">Reference proteome</keyword>
<evidence type="ECO:0000313" key="1">
    <source>
        <dbReference type="EMBL" id="QGU94408.1"/>
    </source>
</evidence>
<dbReference type="EMBL" id="CP046522">
    <property type="protein sequence ID" value="QGU94408.1"/>
    <property type="molecule type" value="Genomic_DNA"/>
</dbReference>
<organism evidence="1 2">
    <name type="scientific">Clostridium bovifaecis</name>
    <dbReference type="NCBI Taxonomy" id="2184719"/>
    <lineage>
        <taxon>Bacteria</taxon>
        <taxon>Bacillati</taxon>
        <taxon>Bacillota</taxon>
        <taxon>Clostridia</taxon>
        <taxon>Eubacteriales</taxon>
        <taxon>Clostridiaceae</taxon>
        <taxon>Clostridium</taxon>
    </lineage>
</organism>
<protein>
    <submittedName>
        <fullName evidence="1">Uncharacterized protein</fullName>
    </submittedName>
</protein>
<dbReference type="Proteomes" id="UP000422764">
    <property type="component" value="Chromosome"/>
</dbReference>